<protein>
    <recommendedName>
        <fullName evidence="7">methylcrotonoyl-CoA carboxylase</fullName>
        <ecNumber evidence="7">6.4.1.4</ecNumber>
    </recommendedName>
    <alternativeName>
        <fullName evidence="10">3-methylcrotonyl-CoA carboxylase 2</fullName>
    </alternativeName>
    <alternativeName>
        <fullName evidence="8">3-methylcrotonyl-CoA carboxylase non-biotin-containing subunit</fullName>
    </alternativeName>
    <alternativeName>
        <fullName evidence="9">3-methylcrotonyl-CoA:carbon dioxide ligase subunit beta</fullName>
    </alternativeName>
</protein>
<comment type="subcellular location">
    <subcellularLocation>
        <location evidence="1">Membrane</location>
    </subcellularLocation>
</comment>
<dbReference type="GO" id="GO:0004485">
    <property type="term" value="F:methylcrotonoyl-CoA carboxylase activity"/>
    <property type="evidence" value="ECO:0007669"/>
    <property type="project" value="UniProtKB-EC"/>
</dbReference>
<evidence type="ECO:0000256" key="1">
    <source>
        <dbReference type="ARBA" id="ARBA00004370"/>
    </source>
</evidence>
<dbReference type="PROSITE" id="PS50980">
    <property type="entry name" value="COA_CT_NTER"/>
    <property type="match status" value="1"/>
</dbReference>
<dbReference type="GO" id="GO:0005509">
    <property type="term" value="F:calcium ion binding"/>
    <property type="evidence" value="ECO:0007669"/>
    <property type="project" value="UniProtKB-UniRule"/>
</dbReference>
<dbReference type="InterPro" id="IPR034733">
    <property type="entry name" value="AcCoA_carboxyl_beta"/>
</dbReference>
<evidence type="ECO:0000256" key="14">
    <source>
        <dbReference type="SAM" id="Phobius"/>
    </source>
</evidence>
<evidence type="ECO:0000256" key="4">
    <source>
        <dbReference type="ARBA" id="ARBA00022837"/>
    </source>
</evidence>
<accession>A0A815X0D0</accession>
<evidence type="ECO:0000256" key="8">
    <source>
        <dbReference type="ARBA" id="ARBA00031109"/>
    </source>
</evidence>
<evidence type="ECO:0000256" key="2">
    <source>
        <dbReference type="ARBA" id="ARBA00006102"/>
    </source>
</evidence>
<feature type="domain" description="CoA carboxyltransferase N-terminal" evidence="16">
    <location>
        <begin position="821"/>
        <end position="1078"/>
    </location>
</feature>
<dbReference type="CDD" id="cd11304">
    <property type="entry name" value="Cadherin_repeat"/>
    <property type="match status" value="3"/>
</dbReference>
<organism evidence="18 19">
    <name type="scientific">Rotaria magnacalcarata</name>
    <dbReference type="NCBI Taxonomy" id="392030"/>
    <lineage>
        <taxon>Eukaryota</taxon>
        <taxon>Metazoa</taxon>
        <taxon>Spiralia</taxon>
        <taxon>Gnathifera</taxon>
        <taxon>Rotifera</taxon>
        <taxon>Eurotatoria</taxon>
        <taxon>Bdelloidea</taxon>
        <taxon>Philodinida</taxon>
        <taxon>Philodinidae</taxon>
        <taxon>Rotaria</taxon>
    </lineage>
</organism>
<keyword evidence="4 12" id="KW-0106">Calcium</keyword>
<sequence>MVQTQGQPCTLQFLPALQIITMSENMKVGDRVTDLQITGSPSEISTRLLYNSSDVKTNGTDYFTLNFTSLYLRYSLDYEWWTSDNRPNPFRFIVECTILANRSTTNIDFQLDLIDVNDNSPIFNQSFYEIKINETTSIGTIIPTSIAAYDLDSSIYGMFSYYLLNNSSPYSSYFQLLSSTNASLVLMKALDYSSIAPKFNLTIVAQDNFNSNLSSQAIISIHIIDVDNSNPKFRYNSYNLNISINASAPSEVTPNEGRIFAYDQDSGINATILYSILTSNIYLSINNLTGVLTLQSDFNSTMQFDLLIQAEQADNADRSATAVLHVNVYELNMYPPNFLNLPYLMIGYKTNNLDQIPIFNGTISDNDTMPRPNYGSICDTPSLSLNIKKTSIRDFQIQPIYSQTLPTCRPCLCTLNVSDGLYSSQTNLTVRLYNPVSFSTNSYVFSSNYPIDNTSIVIGSVQVTFDNLCSVQYALADQSSTFFTISQLGIIAWSDPSNPPRQAVYRFQVTVQQNCSSLFMNASADIIITINNFPSSTLPTASSSRIDDSTIYAIIAGVGAFILIVIAILFVIIYYRIQRAKHRVPPFFKIRKHSPAQGLSFFKSKSPLSDSSPYTLGVRDDDSSNSSSDQTSSSPINNRLLSGHYKVSDLPVNTTIEELLSSYDNRSTSSSSSSSGIGDHITPANIGSFRTTIRETNDHLQLDTINEDLQWVNSSQQQQQQQRRLNSLRHQIMPEDNMDIISESHEVDFRLRQNTNACLTCLNSNSINHVCSCSCSLLSNTSIHLLLSASSSSSSGSTTTVAACQQQTTTTTTVESNYEALIKTVAELKKNIKNITLGGNAEARERHTSKNKLLVRDRIDRLLDPNTPFLEFSQLAGYQLYGDDEVPAAGIVTGIGQIQGRECVIIANDATVKGGSYYPITVKKQLRAQEIGRENRLPCIYLVDSGGANLPRQADVFPDKEHFGRTFYNEATMSSMGIPQIAVVLGSCTAGGAYVPAMADQSIIVRRQGTIFLAGPPLVKAATGEVVSAEDLGGGDLHCRQSGVTDYYAMDDAHALHLTRRIVANLNYAKTQQVVMKPSVDPLYPADELYGIVGDNLKRVFDVREVIARIVDGSEFDEFKKLYGETLVTGFAHIHGYPVGILGNNGVLFSESALKGAHFIQLCSQLKIPLLFLQNITGFMVGRDAEAGGIAKNGAKLVNAVACAQVPKITVIIGGSYGAGNYGMAGRSYSPRFLYMWPNARISVMGGEQAAQVLTQITSEQRKRQGKQFTAEEEQAIREPILRKYDFEGSPYFSSARLWDDGVIDPVDTRLVLALSLSASLNAPIPETRFGVFRM</sequence>
<feature type="region of interest" description="Disordered" evidence="13">
    <location>
        <begin position="607"/>
        <end position="639"/>
    </location>
</feature>
<dbReference type="GO" id="GO:1905202">
    <property type="term" value="C:methylcrotonoyl-CoA carboxylase complex"/>
    <property type="evidence" value="ECO:0007669"/>
    <property type="project" value="TreeGrafter"/>
</dbReference>
<feature type="domain" description="Cadherin" evidence="15">
    <location>
        <begin position="234"/>
        <end position="338"/>
    </location>
</feature>
<dbReference type="InterPro" id="IPR045190">
    <property type="entry name" value="MCCB/AccD1-like"/>
</dbReference>
<evidence type="ECO:0000256" key="5">
    <source>
        <dbReference type="ARBA" id="ARBA00023136"/>
    </source>
</evidence>
<keyword evidence="3" id="KW-0677">Repeat</keyword>
<dbReference type="Gene3D" id="3.90.226.10">
    <property type="entry name" value="2-enoyl-CoA Hydratase, Chain A, domain 1"/>
    <property type="match status" value="2"/>
</dbReference>
<dbReference type="GO" id="GO:0005739">
    <property type="term" value="C:mitochondrion"/>
    <property type="evidence" value="ECO:0007669"/>
    <property type="project" value="TreeGrafter"/>
</dbReference>
<dbReference type="FunFam" id="3.90.226.10:FF:000004">
    <property type="entry name" value="Methylcrotonoyl-CoA carboxylase beta chain"/>
    <property type="match status" value="1"/>
</dbReference>
<keyword evidence="5 14" id="KW-0472">Membrane</keyword>
<dbReference type="OrthoDB" id="439921at2759"/>
<dbReference type="PANTHER" id="PTHR22855:SF13">
    <property type="entry name" value="METHYLCROTONOYL-COA CARBOXYLASE BETA CHAIN, MITOCHONDRIAL"/>
    <property type="match status" value="1"/>
</dbReference>
<dbReference type="GO" id="GO:0007156">
    <property type="term" value="P:homophilic cell adhesion via plasma membrane adhesion molecules"/>
    <property type="evidence" value="ECO:0007669"/>
    <property type="project" value="InterPro"/>
</dbReference>
<dbReference type="SUPFAM" id="SSF52096">
    <property type="entry name" value="ClpP/crotonase"/>
    <property type="match status" value="2"/>
</dbReference>
<dbReference type="SMART" id="SM00112">
    <property type="entry name" value="CA"/>
    <property type="match status" value="3"/>
</dbReference>
<dbReference type="PROSITE" id="PS50268">
    <property type="entry name" value="CADHERIN_2"/>
    <property type="match status" value="3"/>
</dbReference>
<dbReference type="EC" id="6.4.1.4" evidence="7"/>
<evidence type="ECO:0000313" key="19">
    <source>
        <dbReference type="Proteomes" id="UP000663834"/>
    </source>
</evidence>
<dbReference type="PROSITE" id="PS50989">
    <property type="entry name" value="COA_CT_CTER"/>
    <property type="match status" value="1"/>
</dbReference>
<dbReference type="InterPro" id="IPR029045">
    <property type="entry name" value="ClpP/crotonase-like_dom_sf"/>
</dbReference>
<feature type="domain" description="CoA carboxyltransferase C-terminal" evidence="17">
    <location>
        <begin position="1081"/>
        <end position="1327"/>
    </location>
</feature>
<dbReference type="InterPro" id="IPR011762">
    <property type="entry name" value="COA_CT_N"/>
</dbReference>
<evidence type="ECO:0000256" key="13">
    <source>
        <dbReference type="SAM" id="MobiDB-lite"/>
    </source>
</evidence>
<dbReference type="Pfam" id="PF01039">
    <property type="entry name" value="Carboxyl_trans"/>
    <property type="match status" value="1"/>
</dbReference>
<dbReference type="FunFam" id="3.90.226.10:FF:000007">
    <property type="entry name" value="Methylcrotonoyl-CoA carboxylase subunit beta"/>
    <property type="match status" value="1"/>
</dbReference>
<dbReference type="Pfam" id="PF00028">
    <property type="entry name" value="Cadherin"/>
    <property type="match status" value="1"/>
</dbReference>
<dbReference type="InterPro" id="IPR015919">
    <property type="entry name" value="Cadherin-like_sf"/>
</dbReference>
<evidence type="ECO:0000259" key="17">
    <source>
        <dbReference type="PROSITE" id="PS50989"/>
    </source>
</evidence>
<comment type="catalytic activity">
    <reaction evidence="11">
        <text>3-methylbut-2-enoyl-CoA + hydrogencarbonate + ATP = 3-methyl-(2E)-glutaconyl-CoA + ADP + phosphate + H(+)</text>
        <dbReference type="Rhea" id="RHEA:13589"/>
        <dbReference type="ChEBI" id="CHEBI:15378"/>
        <dbReference type="ChEBI" id="CHEBI:17544"/>
        <dbReference type="ChEBI" id="CHEBI:30616"/>
        <dbReference type="ChEBI" id="CHEBI:43474"/>
        <dbReference type="ChEBI" id="CHEBI:57344"/>
        <dbReference type="ChEBI" id="CHEBI:57346"/>
        <dbReference type="ChEBI" id="CHEBI:456216"/>
        <dbReference type="EC" id="6.4.1.4"/>
    </reaction>
</comment>
<gene>
    <name evidence="18" type="ORF">KQP761_LOCUS17603</name>
</gene>
<evidence type="ECO:0000256" key="3">
    <source>
        <dbReference type="ARBA" id="ARBA00022737"/>
    </source>
</evidence>
<comment type="pathway">
    <text evidence="6">Amino-acid degradation; L-leucine degradation; (S)-3-hydroxy-3-methylglutaryl-CoA from 3-isovaleryl-CoA: step 2/3.</text>
</comment>
<evidence type="ECO:0000256" key="7">
    <source>
        <dbReference type="ARBA" id="ARBA00026116"/>
    </source>
</evidence>
<dbReference type="UniPathway" id="UPA00363">
    <property type="reaction ID" value="UER00861"/>
</dbReference>
<dbReference type="GO" id="GO:0005886">
    <property type="term" value="C:plasma membrane"/>
    <property type="evidence" value="ECO:0007669"/>
    <property type="project" value="InterPro"/>
</dbReference>
<evidence type="ECO:0000256" key="11">
    <source>
        <dbReference type="ARBA" id="ARBA00052347"/>
    </source>
</evidence>
<evidence type="ECO:0000259" key="16">
    <source>
        <dbReference type="PROSITE" id="PS50980"/>
    </source>
</evidence>
<evidence type="ECO:0000256" key="12">
    <source>
        <dbReference type="PROSITE-ProRule" id="PRU00043"/>
    </source>
</evidence>
<proteinExistence type="inferred from homology"/>
<dbReference type="PRINTS" id="PR00205">
    <property type="entry name" value="CADHERIN"/>
</dbReference>
<dbReference type="Gene3D" id="2.60.40.60">
    <property type="entry name" value="Cadherins"/>
    <property type="match status" value="3"/>
</dbReference>
<comment type="caution">
    <text evidence="18">The sequence shown here is derived from an EMBL/GenBank/DDBJ whole genome shotgun (WGS) entry which is preliminary data.</text>
</comment>
<dbReference type="Proteomes" id="UP000663834">
    <property type="component" value="Unassembled WGS sequence"/>
</dbReference>
<feature type="domain" description="Cadherin" evidence="15">
    <location>
        <begin position="124"/>
        <end position="233"/>
    </location>
</feature>
<dbReference type="InterPro" id="IPR011763">
    <property type="entry name" value="COA_CT_C"/>
</dbReference>
<dbReference type="PROSITE" id="PS00232">
    <property type="entry name" value="CADHERIN_1"/>
    <property type="match status" value="1"/>
</dbReference>
<keyword evidence="14" id="KW-1133">Transmembrane helix</keyword>
<evidence type="ECO:0000256" key="6">
    <source>
        <dbReference type="ARBA" id="ARBA00025711"/>
    </source>
</evidence>
<reference evidence="18" key="1">
    <citation type="submission" date="2021-02" db="EMBL/GenBank/DDBJ databases">
        <authorList>
            <person name="Nowell W R."/>
        </authorList>
    </citation>
    <scope>NUCLEOTIDE SEQUENCE</scope>
</reference>
<dbReference type="EMBL" id="CAJNOW010008950">
    <property type="protein sequence ID" value="CAF1550402.1"/>
    <property type="molecule type" value="Genomic_DNA"/>
</dbReference>
<dbReference type="SUPFAM" id="SSF49313">
    <property type="entry name" value="Cadherin-like"/>
    <property type="match status" value="2"/>
</dbReference>
<dbReference type="InterPro" id="IPR002126">
    <property type="entry name" value="Cadherin-like_dom"/>
</dbReference>
<dbReference type="GO" id="GO:0006552">
    <property type="term" value="P:L-leucine catabolic process"/>
    <property type="evidence" value="ECO:0007669"/>
    <property type="project" value="UniProtKB-UniPathway"/>
</dbReference>
<feature type="transmembrane region" description="Helical" evidence="14">
    <location>
        <begin position="551"/>
        <end position="575"/>
    </location>
</feature>
<evidence type="ECO:0000259" key="15">
    <source>
        <dbReference type="PROSITE" id="PS50268"/>
    </source>
</evidence>
<dbReference type="PANTHER" id="PTHR22855">
    <property type="entry name" value="ACETYL, PROPIONYL, PYRUVATE, AND GLUTACONYL CARBOXYLASE-RELATED"/>
    <property type="match status" value="1"/>
</dbReference>
<feature type="compositionally biased region" description="Low complexity" evidence="13">
    <location>
        <begin position="624"/>
        <end position="634"/>
    </location>
</feature>
<comment type="similarity">
    <text evidence="2">Belongs to the AccD/PCCB family.</text>
</comment>
<feature type="domain" description="Cadherin" evidence="15">
    <location>
        <begin position="14"/>
        <end position="123"/>
    </location>
</feature>
<name>A0A815X0D0_9BILA</name>
<keyword evidence="14" id="KW-0812">Transmembrane</keyword>
<evidence type="ECO:0000313" key="18">
    <source>
        <dbReference type="EMBL" id="CAF1550402.1"/>
    </source>
</evidence>
<evidence type="ECO:0000256" key="9">
    <source>
        <dbReference type="ARBA" id="ARBA00031237"/>
    </source>
</evidence>
<evidence type="ECO:0000256" key="10">
    <source>
        <dbReference type="ARBA" id="ARBA00031404"/>
    </source>
</evidence>
<dbReference type="InterPro" id="IPR020894">
    <property type="entry name" value="Cadherin_CS"/>
</dbReference>